<dbReference type="Proteomes" id="UP000199558">
    <property type="component" value="Unassembled WGS sequence"/>
</dbReference>
<evidence type="ECO:0000313" key="2">
    <source>
        <dbReference type="EMBL" id="SBT68256.1"/>
    </source>
</evidence>
<sequence length="311" mass="32108">MKTLLAAATAVLTAVTVGAHRPAPTSVRPDTYVVSRAPGVLPEGLAVTPAGTMYVTSSATGAVYRGDTRRAGLRPFLAPGADGRTSAAGVRVDHRGRVLVAGWTTGTLFVYAPDGALLARRAAAPGAALNDLAVTGDAVYVTDSATGTLWRAALDGGRVGALVPWVGPDDFPAAPVFLNGVVVDPSGRVALVAEQGGERLFRVDLADRSVTEVEVSGGRMGADGLLLEGNRLYGVVNEPDGVGGTRFLVNLARLDAGLRTARVVDRSRPVGIQRSPTSVARDAGRLLWVDSQLFATVPTPPFTVAEVPGLR</sequence>
<dbReference type="EMBL" id="FLRH01000004">
    <property type="protein sequence ID" value="SBT68256.1"/>
    <property type="molecule type" value="Genomic_DNA"/>
</dbReference>
<dbReference type="OrthoDB" id="504981at2"/>
<evidence type="ECO:0000313" key="3">
    <source>
        <dbReference type="Proteomes" id="UP000199558"/>
    </source>
</evidence>
<name>A0A1A9BGQ3_9ACTN</name>
<dbReference type="Gene3D" id="2.120.10.30">
    <property type="entry name" value="TolB, C-terminal domain"/>
    <property type="match status" value="1"/>
</dbReference>
<keyword evidence="3" id="KW-1185">Reference proteome</keyword>
<proteinExistence type="predicted"/>
<dbReference type="InterPro" id="IPR011042">
    <property type="entry name" value="6-blade_b-propeller_TolB-like"/>
</dbReference>
<gene>
    <name evidence="2" type="ORF">GA0070622_5352</name>
</gene>
<dbReference type="SUPFAM" id="SSF63829">
    <property type="entry name" value="Calcium-dependent phosphotriesterase"/>
    <property type="match status" value="1"/>
</dbReference>
<feature type="signal peptide" evidence="1">
    <location>
        <begin position="1"/>
        <end position="19"/>
    </location>
</feature>
<dbReference type="STRING" id="946078.GA0070622_5352"/>
<reference evidence="3" key="1">
    <citation type="submission" date="2016-06" db="EMBL/GenBank/DDBJ databases">
        <authorList>
            <person name="Varghese N."/>
            <person name="Submissions Spin"/>
        </authorList>
    </citation>
    <scope>NUCLEOTIDE SEQUENCE [LARGE SCALE GENOMIC DNA]</scope>
    <source>
        <strain evidence="3">DSM 45794</strain>
    </source>
</reference>
<evidence type="ECO:0000256" key="1">
    <source>
        <dbReference type="SAM" id="SignalP"/>
    </source>
</evidence>
<organism evidence="2 3">
    <name type="scientific">Micromonospora sediminicola</name>
    <dbReference type="NCBI Taxonomy" id="946078"/>
    <lineage>
        <taxon>Bacteria</taxon>
        <taxon>Bacillati</taxon>
        <taxon>Actinomycetota</taxon>
        <taxon>Actinomycetes</taxon>
        <taxon>Micromonosporales</taxon>
        <taxon>Micromonosporaceae</taxon>
        <taxon>Micromonospora</taxon>
    </lineage>
</organism>
<keyword evidence="1" id="KW-0732">Signal</keyword>
<accession>A0A1A9BGQ3</accession>
<protein>
    <submittedName>
        <fullName evidence="2">Sugar lactone lactonase YvrE</fullName>
    </submittedName>
</protein>
<feature type="chain" id="PRO_5008384241" evidence="1">
    <location>
        <begin position="20"/>
        <end position="311"/>
    </location>
</feature>
<dbReference type="RefSeq" id="WP_091580352.1">
    <property type="nucleotide sequence ID" value="NZ_FLRH01000004.1"/>
</dbReference>
<dbReference type="AlphaFoldDB" id="A0A1A9BGQ3"/>